<accession>A0A1L9U1A6</accession>
<dbReference type="RefSeq" id="XP_067472683.1">
    <property type="nucleotide sequence ID" value="XM_067620184.1"/>
</dbReference>
<dbReference type="GO" id="GO:0003954">
    <property type="term" value="F:NADH dehydrogenase activity"/>
    <property type="evidence" value="ECO:0007669"/>
    <property type="project" value="TreeGrafter"/>
</dbReference>
<dbReference type="EMBL" id="KV878762">
    <property type="protein sequence ID" value="OJJ65432.1"/>
    <property type="molecule type" value="Genomic_DNA"/>
</dbReference>
<evidence type="ECO:0000313" key="5">
    <source>
        <dbReference type="Proteomes" id="UP000184499"/>
    </source>
</evidence>
<name>A0A1L9U1A6_ASPBC</name>
<dbReference type="AlphaFoldDB" id="A0A1L9U1A6"/>
<proteinExistence type="predicted"/>
<dbReference type="VEuPathDB" id="FungiDB:ASPBRDRAFT_190099"/>
<dbReference type="GO" id="GO:0015990">
    <property type="term" value="P:electron transport coupled proton transport"/>
    <property type="evidence" value="ECO:0007669"/>
    <property type="project" value="TreeGrafter"/>
</dbReference>
<keyword evidence="1" id="KW-0812">Transmembrane</keyword>
<keyword evidence="1" id="KW-0472">Membrane</keyword>
<dbReference type="STRING" id="767769.A0A1L9U1A6"/>
<feature type="transmembrane region" description="Helical" evidence="1">
    <location>
        <begin position="44"/>
        <end position="68"/>
    </location>
</feature>
<sequence length="125" mass="13994">MAQIMPIFSVLFFILSLGNSGTPLTLNFLGEFMSLYGVFERMPILGVLASSSIVFSAAYTIFMYNRIVFGGSYSVYFKDNIGDVTRREFIMLLIFVILTVLFGIYPAPILDGLHYSVSSLIYNVN</sequence>
<reference evidence="5" key="1">
    <citation type="journal article" date="2017" name="Genome Biol.">
        <title>Comparative genomics reveals high biological diversity and specific adaptations in the industrially and medically important fungal genus Aspergillus.</title>
        <authorList>
            <person name="de Vries R.P."/>
            <person name="Riley R."/>
            <person name="Wiebenga A."/>
            <person name="Aguilar-Osorio G."/>
            <person name="Amillis S."/>
            <person name="Uchima C.A."/>
            <person name="Anderluh G."/>
            <person name="Asadollahi M."/>
            <person name="Askin M."/>
            <person name="Barry K."/>
            <person name="Battaglia E."/>
            <person name="Bayram O."/>
            <person name="Benocci T."/>
            <person name="Braus-Stromeyer S.A."/>
            <person name="Caldana C."/>
            <person name="Canovas D."/>
            <person name="Cerqueira G.C."/>
            <person name="Chen F."/>
            <person name="Chen W."/>
            <person name="Choi C."/>
            <person name="Clum A."/>
            <person name="Dos Santos R.A."/>
            <person name="Damasio A.R."/>
            <person name="Diallinas G."/>
            <person name="Emri T."/>
            <person name="Fekete E."/>
            <person name="Flipphi M."/>
            <person name="Freyberg S."/>
            <person name="Gallo A."/>
            <person name="Gournas C."/>
            <person name="Habgood R."/>
            <person name="Hainaut M."/>
            <person name="Harispe M.L."/>
            <person name="Henrissat B."/>
            <person name="Hilden K.S."/>
            <person name="Hope R."/>
            <person name="Hossain A."/>
            <person name="Karabika E."/>
            <person name="Karaffa L."/>
            <person name="Karanyi Z."/>
            <person name="Krasevec N."/>
            <person name="Kuo A."/>
            <person name="Kusch H."/>
            <person name="LaButti K."/>
            <person name="Lagendijk E.L."/>
            <person name="Lapidus A."/>
            <person name="Levasseur A."/>
            <person name="Lindquist E."/>
            <person name="Lipzen A."/>
            <person name="Logrieco A.F."/>
            <person name="MacCabe A."/>
            <person name="Maekelae M.R."/>
            <person name="Malavazi I."/>
            <person name="Melin P."/>
            <person name="Meyer V."/>
            <person name="Mielnichuk N."/>
            <person name="Miskei M."/>
            <person name="Molnar A.P."/>
            <person name="Mule G."/>
            <person name="Ngan C.Y."/>
            <person name="Orejas M."/>
            <person name="Orosz E."/>
            <person name="Ouedraogo J.P."/>
            <person name="Overkamp K.M."/>
            <person name="Park H.-S."/>
            <person name="Perrone G."/>
            <person name="Piumi F."/>
            <person name="Punt P.J."/>
            <person name="Ram A.F."/>
            <person name="Ramon A."/>
            <person name="Rauscher S."/>
            <person name="Record E."/>
            <person name="Riano-Pachon D.M."/>
            <person name="Robert V."/>
            <person name="Roehrig J."/>
            <person name="Ruller R."/>
            <person name="Salamov A."/>
            <person name="Salih N.S."/>
            <person name="Samson R.A."/>
            <person name="Sandor E."/>
            <person name="Sanguinetti M."/>
            <person name="Schuetze T."/>
            <person name="Sepcic K."/>
            <person name="Shelest E."/>
            <person name="Sherlock G."/>
            <person name="Sophianopoulou V."/>
            <person name="Squina F.M."/>
            <person name="Sun H."/>
            <person name="Susca A."/>
            <person name="Todd R.B."/>
            <person name="Tsang A."/>
            <person name="Unkles S.E."/>
            <person name="van de Wiele N."/>
            <person name="van Rossen-Uffink D."/>
            <person name="Oliveira J.V."/>
            <person name="Vesth T.C."/>
            <person name="Visser J."/>
            <person name="Yu J.-H."/>
            <person name="Zhou M."/>
            <person name="Andersen M.R."/>
            <person name="Archer D.B."/>
            <person name="Baker S.E."/>
            <person name="Benoit I."/>
            <person name="Brakhage A.A."/>
            <person name="Braus G.H."/>
            <person name="Fischer R."/>
            <person name="Frisvad J.C."/>
            <person name="Goldman G.H."/>
            <person name="Houbraken J."/>
            <person name="Oakley B."/>
            <person name="Pocsi I."/>
            <person name="Scazzocchio C."/>
            <person name="Seiboth B."/>
            <person name="vanKuyk P.A."/>
            <person name="Wortman J."/>
            <person name="Dyer P.S."/>
            <person name="Grigoriev I.V."/>
        </authorList>
    </citation>
    <scope>NUCLEOTIDE SEQUENCE [LARGE SCALE GENOMIC DNA]</scope>
    <source>
        <strain evidence="5">CBS 101740 / IMI 381727 / IBT 21946</strain>
    </source>
</reference>
<dbReference type="InterPro" id="IPR003918">
    <property type="entry name" value="NADH_UbQ_OxRdtase"/>
</dbReference>
<dbReference type="OrthoDB" id="564260at2759"/>
<feature type="transmembrane region" description="Helical" evidence="1">
    <location>
        <begin position="89"/>
        <end position="110"/>
    </location>
</feature>
<organism evidence="4 5">
    <name type="scientific">Aspergillus brasiliensis (strain CBS 101740 / IMI 381727 / IBT 21946)</name>
    <dbReference type="NCBI Taxonomy" id="767769"/>
    <lineage>
        <taxon>Eukaryota</taxon>
        <taxon>Fungi</taxon>
        <taxon>Dikarya</taxon>
        <taxon>Ascomycota</taxon>
        <taxon>Pezizomycotina</taxon>
        <taxon>Eurotiomycetes</taxon>
        <taxon>Eurotiomycetidae</taxon>
        <taxon>Eurotiales</taxon>
        <taxon>Aspergillaceae</taxon>
        <taxon>Aspergillus</taxon>
        <taxon>Aspergillus subgen. Circumdati</taxon>
    </lineage>
</organism>
<dbReference type="GO" id="GO:0042773">
    <property type="term" value="P:ATP synthesis coupled electron transport"/>
    <property type="evidence" value="ECO:0007669"/>
    <property type="project" value="InterPro"/>
</dbReference>
<evidence type="ECO:0000313" key="4">
    <source>
        <dbReference type="EMBL" id="OJJ65432.1"/>
    </source>
</evidence>
<dbReference type="Pfam" id="PF00361">
    <property type="entry name" value="Proton_antipo_M"/>
    <property type="match status" value="1"/>
</dbReference>
<evidence type="ECO:0000259" key="3">
    <source>
        <dbReference type="Pfam" id="PF00361"/>
    </source>
</evidence>
<dbReference type="GO" id="GO:0008137">
    <property type="term" value="F:NADH dehydrogenase (ubiquinone) activity"/>
    <property type="evidence" value="ECO:0007669"/>
    <property type="project" value="InterPro"/>
</dbReference>
<dbReference type="PANTHER" id="PTHR43507">
    <property type="entry name" value="NADH-UBIQUINONE OXIDOREDUCTASE CHAIN 4"/>
    <property type="match status" value="1"/>
</dbReference>
<dbReference type="GO" id="GO:0048039">
    <property type="term" value="F:ubiquinone binding"/>
    <property type="evidence" value="ECO:0007669"/>
    <property type="project" value="TreeGrafter"/>
</dbReference>
<feature type="chain" id="PRO_5012476762" description="NADH:quinone oxidoreductase/Mrp antiporter transmembrane domain-containing protein" evidence="2">
    <location>
        <begin position="21"/>
        <end position="125"/>
    </location>
</feature>
<dbReference type="OMA" id="TRREFIM"/>
<protein>
    <recommendedName>
        <fullName evidence="3">NADH:quinone oxidoreductase/Mrp antiporter transmembrane domain-containing protein</fullName>
    </recommendedName>
</protein>
<gene>
    <name evidence="4" type="ORF">ASPBRDRAFT_190099</name>
</gene>
<keyword evidence="1" id="KW-1133">Transmembrane helix</keyword>
<feature type="domain" description="NADH:quinone oxidoreductase/Mrp antiporter transmembrane" evidence="3">
    <location>
        <begin position="1"/>
        <end position="55"/>
    </location>
</feature>
<dbReference type="InterPro" id="IPR001750">
    <property type="entry name" value="ND/Mrp_TM"/>
</dbReference>
<evidence type="ECO:0000256" key="2">
    <source>
        <dbReference type="SAM" id="SignalP"/>
    </source>
</evidence>
<evidence type="ECO:0000256" key="1">
    <source>
        <dbReference type="SAM" id="Phobius"/>
    </source>
</evidence>
<keyword evidence="2" id="KW-0732">Signal</keyword>
<keyword evidence="5" id="KW-1185">Reference proteome</keyword>
<dbReference type="PANTHER" id="PTHR43507:SF1">
    <property type="entry name" value="NADH-UBIQUINONE OXIDOREDUCTASE CHAIN 4"/>
    <property type="match status" value="1"/>
</dbReference>
<feature type="signal peptide" evidence="2">
    <location>
        <begin position="1"/>
        <end position="20"/>
    </location>
</feature>
<dbReference type="Proteomes" id="UP000184499">
    <property type="component" value="Unassembled WGS sequence"/>
</dbReference>
<dbReference type="GeneID" id="93572672"/>